<evidence type="ECO:0000256" key="1">
    <source>
        <dbReference type="SAM" id="MobiDB-lite"/>
    </source>
</evidence>
<dbReference type="RefSeq" id="WP_072606591.1">
    <property type="nucleotide sequence ID" value="NZ_CP018171.1"/>
</dbReference>
<keyword evidence="3" id="KW-1185">Reference proteome</keyword>
<dbReference type="Proteomes" id="UP000182840">
    <property type="component" value="Chromosome"/>
</dbReference>
<sequence>MAYSQTFQGSIPLRRSVPTAPSAKTPSVPLASLLDRRDDHLLADVGLTRDEVGGPAASFWRDWNAAKEPWSL</sequence>
<dbReference type="EMBL" id="CP018171">
    <property type="protein sequence ID" value="APH73119.1"/>
    <property type="molecule type" value="Genomic_DNA"/>
</dbReference>
<protein>
    <recommendedName>
        <fullName evidence="4">DUF1127 domain-containing protein</fullName>
    </recommendedName>
</protein>
<accession>A0A1L3SUN8</accession>
<reference evidence="3" key="1">
    <citation type="submission" date="2016-11" db="EMBL/GenBank/DDBJ databases">
        <title>Mesorhizobium oceanicum sp. nov., isolated from deep seawater in South China Sea.</title>
        <authorList>
            <person name="Fu G.-Y."/>
        </authorList>
    </citation>
    <scope>NUCLEOTIDE SEQUENCE [LARGE SCALE GENOMIC DNA]</scope>
    <source>
        <strain evidence="3">B7</strain>
    </source>
</reference>
<name>A0A1L3SUN8_9HYPH</name>
<gene>
    <name evidence="2" type="ORF">BSQ44_18405</name>
</gene>
<evidence type="ECO:0008006" key="4">
    <source>
        <dbReference type="Google" id="ProtNLM"/>
    </source>
</evidence>
<dbReference type="AlphaFoldDB" id="A0A1L3SUN8"/>
<organism evidence="2 3">
    <name type="scientific">Aquibium oceanicum</name>
    <dbReference type="NCBI Taxonomy" id="1670800"/>
    <lineage>
        <taxon>Bacteria</taxon>
        <taxon>Pseudomonadati</taxon>
        <taxon>Pseudomonadota</taxon>
        <taxon>Alphaproteobacteria</taxon>
        <taxon>Hyphomicrobiales</taxon>
        <taxon>Phyllobacteriaceae</taxon>
        <taxon>Aquibium</taxon>
    </lineage>
</organism>
<feature type="region of interest" description="Disordered" evidence="1">
    <location>
        <begin position="1"/>
        <end position="30"/>
    </location>
</feature>
<proteinExistence type="predicted"/>
<dbReference type="KEGG" id="meso:BSQ44_18405"/>
<evidence type="ECO:0000313" key="3">
    <source>
        <dbReference type="Proteomes" id="UP000182840"/>
    </source>
</evidence>
<evidence type="ECO:0000313" key="2">
    <source>
        <dbReference type="EMBL" id="APH73119.1"/>
    </source>
</evidence>